<dbReference type="SUPFAM" id="SSF63829">
    <property type="entry name" value="Calcium-dependent phosphotriesterase"/>
    <property type="match status" value="1"/>
</dbReference>
<feature type="chain" id="PRO_5039472791" description="SMP-30/Gluconolactonase/LRE-like region domain-containing protein" evidence="1">
    <location>
        <begin position="27"/>
        <end position="336"/>
    </location>
</feature>
<reference evidence="3 4" key="1">
    <citation type="submission" date="2018-10" db="EMBL/GenBank/DDBJ databases">
        <title>Phylogenomics of Brevibacillus.</title>
        <authorList>
            <person name="Dunlap C."/>
        </authorList>
    </citation>
    <scope>NUCLEOTIDE SEQUENCE [LARGE SCALE GENOMIC DNA]</scope>
    <source>
        <strain evidence="3 4">JCM 15716</strain>
    </source>
</reference>
<sequence>MRKKTIGSYAAVLCATFLLSACSVVSDVAPKPAPSLSAVTEPHATILTDLDPAKSTGMRVEGLIGDTKGRLYTSDMDSRHLMRVLPDSGRVEVLTTLPRPATGMAFDQSGNLYLASGGSQGEAGVIFKVSAKALEQGAFDPSKVETFATGTNGANGLAFDAKGNLYVSGAATGNIYVVSPDGKMRTWVSGIHAERKTQPIVVNGLAFDREGRLYMANTSSGEINRVAIGDDGTFGQVKRFAKDQRLYGADGIAFGPDGDLYACANERNSVVKVDAHGKVTPVWENANAGVLEFPASLHFIGNTLYVSNYDQPRGVNKANEAGIGASIAKIELPAQS</sequence>
<dbReference type="Pfam" id="PF08450">
    <property type="entry name" value="SGL"/>
    <property type="match status" value="1"/>
</dbReference>
<dbReference type="InterPro" id="IPR051262">
    <property type="entry name" value="SMP-30/CGR1_Lactonase"/>
</dbReference>
<evidence type="ECO:0000259" key="2">
    <source>
        <dbReference type="Pfam" id="PF08450"/>
    </source>
</evidence>
<keyword evidence="4" id="KW-1185">Reference proteome</keyword>
<dbReference type="AlphaFoldDB" id="A0A3M8D1U9"/>
<dbReference type="OrthoDB" id="2531681at2"/>
<dbReference type="InterPro" id="IPR011042">
    <property type="entry name" value="6-blade_b-propeller_TolB-like"/>
</dbReference>
<dbReference type="PANTHER" id="PTHR47572:SF5">
    <property type="entry name" value="BLR2277 PROTEIN"/>
    <property type="match status" value="1"/>
</dbReference>
<dbReference type="RefSeq" id="WP_122920847.1">
    <property type="nucleotide sequence ID" value="NZ_RHHQ01000023.1"/>
</dbReference>
<dbReference type="Gene3D" id="2.120.10.30">
    <property type="entry name" value="TolB, C-terminal domain"/>
    <property type="match status" value="1"/>
</dbReference>
<gene>
    <name evidence="3" type="ORF">EDM56_25930</name>
</gene>
<dbReference type="PROSITE" id="PS51257">
    <property type="entry name" value="PROKAR_LIPOPROTEIN"/>
    <property type="match status" value="1"/>
</dbReference>
<evidence type="ECO:0000313" key="3">
    <source>
        <dbReference type="EMBL" id="RNB81165.1"/>
    </source>
</evidence>
<keyword evidence="1" id="KW-0732">Signal</keyword>
<name>A0A3M8D1U9_9BACL</name>
<comment type="caution">
    <text evidence="3">The sequence shown here is derived from an EMBL/GenBank/DDBJ whole genome shotgun (WGS) entry which is preliminary data.</text>
</comment>
<organism evidence="3 4">
    <name type="scientific">Brevibacillus fluminis</name>
    <dbReference type="NCBI Taxonomy" id="511487"/>
    <lineage>
        <taxon>Bacteria</taxon>
        <taxon>Bacillati</taxon>
        <taxon>Bacillota</taxon>
        <taxon>Bacilli</taxon>
        <taxon>Bacillales</taxon>
        <taxon>Paenibacillaceae</taxon>
        <taxon>Brevibacillus</taxon>
    </lineage>
</organism>
<dbReference type="InterPro" id="IPR013658">
    <property type="entry name" value="SGL"/>
</dbReference>
<proteinExistence type="predicted"/>
<evidence type="ECO:0000256" key="1">
    <source>
        <dbReference type="SAM" id="SignalP"/>
    </source>
</evidence>
<feature type="domain" description="SMP-30/Gluconolactonase/LRE-like region" evidence="2">
    <location>
        <begin position="61"/>
        <end position="305"/>
    </location>
</feature>
<protein>
    <recommendedName>
        <fullName evidence="2">SMP-30/Gluconolactonase/LRE-like region domain-containing protein</fullName>
    </recommendedName>
</protein>
<evidence type="ECO:0000313" key="4">
    <source>
        <dbReference type="Proteomes" id="UP000271031"/>
    </source>
</evidence>
<dbReference type="Proteomes" id="UP000271031">
    <property type="component" value="Unassembled WGS sequence"/>
</dbReference>
<accession>A0A3M8D1U9</accession>
<dbReference type="PANTHER" id="PTHR47572">
    <property type="entry name" value="LIPOPROTEIN-RELATED"/>
    <property type="match status" value="1"/>
</dbReference>
<feature type="signal peptide" evidence="1">
    <location>
        <begin position="1"/>
        <end position="26"/>
    </location>
</feature>
<dbReference type="EMBL" id="RHHQ01000023">
    <property type="protein sequence ID" value="RNB81165.1"/>
    <property type="molecule type" value="Genomic_DNA"/>
</dbReference>